<dbReference type="InterPro" id="IPR016164">
    <property type="entry name" value="FAD-linked_Oxase-like_C"/>
</dbReference>
<organism evidence="5 6">
    <name type="scientific">Luteimonas salinisoli</name>
    <dbReference type="NCBI Taxonomy" id="2752307"/>
    <lineage>
        <taxon>Bacteria</taxon>
        <taxon>Pseudomonadati</taxon>
        <taxon>Pseudomonadota</taxon>
        <taxon>Gammaproteobacteria</taxon>
        <taxon>Lysobacterales</taxon>
        <taxon>Lysobacteraceae</taxon>
        <taxon>Luteimonas</taxon>
    </lineage>
</organism>
<keyword evidence="2" id="KW-0274">FAD</keyword>
<dbReference type="PROSITE" id="PS51387">
    <property type="entry name" value="FAD_PCMH"/>
    <property type="match status" value="1"/>
</dbReference>
<dbReference type="PANTHER" id="PTHR43762:SF1">
    <property type="entry name" value="D-ARABINONO-1,4-LACTONE OXIDASE"/>
    <property type="match status" value="1"/>
</dbReference>
<feature type="domain" description="FAD-binding PCMH-type" evidence="4">
    <location>
        <begin position="39"/>
        <end position="208"/>
    </location>
</feature>
<dbReference type="Proteomes" id="UP000578091">
    <property type="component" value="Unassembled WGS sequence"/>
</dbReference>
<dbReference type="Pfam" id="PF04030">
    <property type="entry name" value="ALO"/>
    <property type="match status" value="1"/>
</dbReference>
<dbReference type="InterPro" id="IPR016171">
    <property type="entry name" value="Vanillyl_alc_oxidase_C-sub2"/>
</dbReference>
<dbReference type="SUPFAM" id="SSF56176">
    <property type="entry name" value="FAD-binding/transporter-associated domain-like"/>
    <property type="match status" value="1"/>
</dbReference>
<dbReference type="GO" id="GO:0080049">
    <property type="term" value="F:L-gulono-1,4-lactone dehydrogenase activity"/>
    <property type="evidence" value="ECO:0007669"/>
    <property type="project" value="TreeGrafter"/>
</dbReference>
<dbReference type="InterPro" id="IPR006094">
    <property type="entry name" value="Oxid_FAD_bind_N"/>
</dbReference>
<dbReference type="GO" id="GO:0071949">
    <property type="term" value="F:FAD binding"/>
    <property type="evidence" value="ECO:0007669"/>
    <property type="project" value="InterPro"/>
</dbReference>
<comment type="caution">
    <text evidence="5">The sequence shown here is derived from an EMBL/GenBank/DDBJ whole genome shotgun (WGS) entry which is preliminary data.</text>
</comment>
<dbReference type="PANTHER" id="PTHR43762">
    <property type="entry name" value="L-GULONOLACTONE OXIDASE"/>
    <property type="match status" value="1"/>
</dbReference>
<keyword evidence="1" id="KW-0285">Flavoprotein</keyword>
<proteinExistence type="predicted"/>
<evidence type="ECO:0000259" key="4">
    <source>
        <dbReference type="PROSITE" id="PS51387"/>
    </source>
</evidence>
<sequence>MDPKRRRILGAIAASAAIAPAGCHRQPDRGLFVDDIGSLERTPVAGIVRPDSTAGVLHHLGGSPAIISIGGGRYSMGGQTAADGSLHLDMRGMHRLLWLDPGIPAARVQAGMRWRDLQDILDPHDLAVKIMQSYSNFTVGGSVSVNCHGRYVGTGPIVNSIRALQLVTADGAVHELSRDSRPELFAAVVGGYGGLGVITEVELDLAANCTMARSAERVALADYPAYFQERILRDPDMVLHNADLVPPDFDRPLAISWAHSDAALTEQRRLVPRNLDYGRERGLIWAASELPNGERLRERHMTERLLREHPVQRRNYEASLDVASLEPRTRAFSTYLLQEYFVPVAGFASFARDMTTILRSHRVNALNVSIRHSPADTITLLRWAATEVFCFVLYYKQRNSPEADRAAGAWSRELIAAALAHGGRHYLPYRLHASRAQFLRGYPRAAEFARIRDRVDPGRRFRNRLWDRYLTGPGNGPG</sequence>
<reference evidence="5 6" key="1">
    <citation type="submission" date="2020-07" db="EMBL/GenBank/DDBJ databases">
        <title>Luteimonas sp. SJ-92.</title>
        <authorList>
            <person name="Huang X.-X."/>
            <person name="Xu L."/>
            <person name="Sun J.-Q."/>
        </authorList>
    </citation>
    <scope>NUCLEOTIDE SEQUENCE [LARGE SCALE GENOMIC DNA]</scope>
    <source>
        <strain evidence="5 6">SJ-92</strain>
    </source>
</reference>
<dbReference type="InterPro" id="IPR016169">
    <property type="entry name" value="FAD-bd_PCMH_sub2"/>
</dbReference>
<dbReference type="InterPro" id="IPR036318">
    <property type="entry name" value="FAD-bd_PCMH-like_sf"/>
</dbReference>
<accession>A0A853JCA5</accession>
<dbReference type="RefSeq" id="WP_180678177.1">
    <property type="nucleotide sequence ID" value="NZ_JACCKA010000054.1"/>
</dbReference>
<evidence type="ECO:0000256" key="1">
    <source>
        <dbReference type="ARBA" id="ARBA00022630"/>
    </source>
</evidence>
<keyword evidence="6" id="KW-1185">Reference proteome</keyword>
<dbReference type="InterPro" id="IPR010031">
    <property type="entry name" value="FAD_lactone_oxidase-like"/>
</dbReference>
<name>A0A853JCA5_9GAMM</name>
<dbReference type="Gene3D" id="3.30.465.10">
    <property type="match status" value="1"/>
</dbReference>
<evidence type="ECO:0000256" key="3">
    <source>
        <dbReference type="ARBA" id="ARBA00023002"/>
    </source>
</evidence>
<evidence type="ECO:0000313" key="5">
    <source>
        <dbReference type="EMBL" id="NZA26384.1"/>
    </source>
</evidence>
<dbReference type="Pfam" id="PF01565">
    <property type="entry name" value="FAD_binding_4"/>
    <property type="match status" value="1"/>
</dbReference>
<evidence type="ECO:0000313" key="6">
    <source>
        <dbReference type="Proteomes" id="UP000578091"/>
    </source>
</evidence>
<dbReference type="AlphaFoldDB" id="A0A853JCA5"/>
<dbReference type="GO" id="GO:0003885">
    <property type="term" value="F:D-arabinono-1,4-lactone oxidase activity"/>
    <property type="evidence" value="ECO:0007669"/>
    <property type="project" value="InterPro"/>
</dbReference>
<dbReference type="InterPro" id="IPR007173">
    <property type="entry name" value="ALO_C"/>
</dbReference>
<dbReference type="InterPro" id="IPR016166">
    <property type="entry name" value="FAD-bd_PCMH"/>
</dbReference>
<dbReference type="SUPFAM" id="SSF55103">
    <property type="entry name" value="FAD-linked oxidases, C-terminal domain"/>
    <property type="match status" value="1"/>
</dbReference>
<evidence type="ECO:0000256" key="2">
    <source>
        <dbReference type="ARBA" id="ARBA00022827"/>
    </source>
</evidence>
<gene>
    <name evidence="5" type="ORF">H0E84_08295</name>
</gene>
<protein>
    <submittedName>
        <fullName evidence="5">FAD-binding oxidoreductase</fullName>
    </submittedName>
</protein>
<dbReference type="Gene3D" id="1.10.45.10">
    <property type="entry name" value="Vanillyl-alcohol Oxidase, Chain A, domain 4"/>
    <property type="match status" value="1"/>
</dbReference>
<dbReference type="EMBL" id="JACCKA010000054">
    <property type="protein sequence ID" value="NZA26384.1"/>
    <property type="molecule type" value="Genomic_DNA"/>
</dbReference>
<dbReference type="GO" id="GO:0016020">
    <property type="term" value="C:membrane"/>
    <property type="evidence" value="ECO:0007669"/>
    <property type="project" value="InterPro"/>
</dbReference>
<keyword evidence="3" id="KW-0560">Oxidoreductase</keyword>